<gene>
    <name evidence="1" type="ORF">M8523_25835</name>
</gene>
<dbReference type="EMBL" id="JAMOIM010000025">
    <property type="protein sequence ID" value="MCW6511408.1"/>
    <property type="molecule type" value="Genomic_DNA"/>
</dbReference>
<organism evidence="1 2">
    <name type="scientific">Lichenifustis flavocetrariae</name>
    <dbReference type="NCBI Taxonomy" id="2949735"/>
    <lineage>
        <taxon>Bacteria</taxon>
        <taxon>Pseudomonadati</taxon>
        <taxon>Pseudomonadota</taxon>
        <taxon>Alphaproteobacteria</taxon>
        <taxon>Hyphomicrobiales</taxon>
        <taxon>Lichenihabitantaceae</taxon>
        <taxon>Lichenifustis</taxon>
    </lineage>
</organism>
<reference evidence="1" key="1">
    <citation type="submission" date="2022-05" db="EMBL/GenBank/DDBJ databases">
        <authorList>
            <person name="Pankratov T."/>
        </authorList>
    </citation>
    <scope>NUCLEOTIDE SEQUENCE</scope>
    <source>
        <strain evidence="1">BP6-180914</strain>
    </source>
</reference>
<dbReference type="Proteomes" id="UP001165667">
    <property type="component" value="Unassembled WGS sequence"/>
</dbReference>
<dbReference type="RefSeq" id="WP_282587785.1">
    <property type="nucleotide sequence ID" value="NZ_JAMOIM010000025.1"/>
</dbReference>
<evidence type="ECO:0000313" key="1">
    <source>
        <dbReference type="EMBL" id="MCW6511408.1"/>
    </source>
</evidence>
<accession>A0AA41Z6I2</accession>
<keyword evidence="2" id="KW-1185">Reference proteome</keyword>
<dbReference type="AlphaFoldDB" id="A0AA41Z6I2"/>
<sequence length="76" mass="8477">MTEDEAYAAMFQFIKKIYERTDSDELGGMLGSMSLLRDGQTADPAMMSDWKDAVAYALEHGKADLLELTPLESRKA</sequence>
<protein>
    <submittedName>
        <fullName evidence="1">Uncharacterized protein</fullName>
    </submittedName>
</protein>
<evidence type="ECO:0000313" key="2">
    <source>
        <dbReference type="Proteomes" id="UP001165667"/>
    </source>
</evidence>
<comment type="caution">
    <text evidence="1">The sequence shown here is derived from an EMBL/GenBank/DDBJ whole genome shotgun (WGS) entry which is preliminary data.</text>
</comment>
<name>A0AA41Z6I2_9HYPH</name>
<proteinExistence type="predicted"/>